<name>A0ABN7S948_OIKDI</name>
<proteinExistence type="predicted"/>
<evidence type="ECO:0000313" key="3">
    <source>
        <dbReference type="Proteomes" id="UP001158576"/>
    </source>
</evidence>
<evidence type="ECO:0000256" key="1">
    <source>
        <dbReference type="SAM" id="MobiDB-lite"/>
    </source>
</evidence>
<feature type="compositionally biased region" description="Pro residues" evidence="1">
    <location>
        <begin position="135"/>
        <end position="144"/>
    </location>
</feature>
<feature type="compositionally biased region" description="Polar residues" evidence="1">
    <location>
        <begin position="99"/>
        <end position="129"/>
    </location>
</feature>
<protein>
    <submittedName>
        <fullName evidence="2">Oidioi.mRNA.OKI2018_I69.XSR.g14170.t1.cds</fullName>
    </submittedName>
</protein>
<accession>A0ABN7S948</accession>
<gene>
    <name evidence="2" type="ORF">OKIOD_LOCUS5728</name>
</gene>
<feature type="compositionally biased region" description="Basic and acidic residues" evidence="1">
    <location>
        <begin position="32"/>
        <end position="51"/>
    </location>
</feature>
<keyword evidence="3" id="KW-1185">Reference proteome</keyword>
<dbReference type="Proteomes" id="UP001158576">
    <property type="component" value="Chromosome XSR"/>
</dbReference>
<feature type="region of interest" description="Disordered" evidence="1">
    <location>
        <begin position="31"/>
        <end position="154"/>
    </location>
</feature>
<reference evidence="2 3" key="1">
    <citation type="submission" date="2021-04" db="EMBL/GenBank/DDBJ databases">
        <authorList>
            <person name="Bliznina A."/>
        </authorList>
    </citation>
    <scope>NUCLEOTIDE SEQUENCE [LARGE SCALE GENOMIC DNA]</scope>
</reference>
<evidence type="ECO:0000313" key="2">
    <source>
        <dbReference type="EMBL" id="CAG5095397.1"/>
    </source>
</evidence>
<organism evidence="2 3">
    <name type="scientific">Oikopleura dioica</name>
    <name type="common">Tunicate</name>
    <dbReference type="NCBI Taxonomy" id="34765"/>
    <lineage>
        <taxon>Eukaryota</taxon>
        <taxon>Metazoa</taxon>
        <taxon>Chordata</taxon>
        <taxon>Tunicata</taxon>
        <taxon>Appendicularia</taxon>
        <taxon>Copelata</taxon>
        <taxon>Oikopleuridae</taxon>
        <taxon>Oikopleura</taxon>
    </lineage>
</organism>
<dbReference type="EMBL" id="OU015569">
    <property type="protein sequence ID" value="CAG5095397.1"/>
    <property type="molecule type" value="Genomic_DNA"/>
</dbReference>
<sequence length="268" mass="30031">MTHKNDQKLERKLMASQMNSILQAITVLQEEIDAKNPERKKEREAQNKEKSFFSTLTKKIRGSSSKESENKKKRHRSSKSLSASTSPAPLPSIKKQPTFRRSITDGNLGVTSTIYTNLDSTPATPTNFSSARNNTPPPIPPRPSPRVNMPSSSKYGGLSSPIYVSPFDIARLQGKRSQSLSYGEPAALLNRINTRNDHSRRHTSKSTSDANPIGQYVTVQSTRRPFKNDVSANKETQIPNYVAVDAMKSAKLNQHRLIPRRSTNYFFN</sequence>